<dbReference type="Pfam" id="PF00152">
    <property type="entry name" value="tRNA-synt_2"/>
    <property type="match status" value="1"/>
</dbReference>
<evidence type="ECO:0000256" key="3">
    <source>
        <dbReference type="ARBA" id="ARBA00022741"/>
    </source>
</evidence>
<dbReference type="NCBIfam" id="NF001750">
    <property type="entry name" value="PRK00476.1"/>
    <property type="match status" value="1"/>
</dbReference>
<dbReference type="PROSITE" id="PS50862">
    <property type="entry name" value="AA_TRNA_LIGASE_II"/>
    <property type="match status" value="1"/>
</dbReference>
<dbReference type="InterPro" id="IPR045864">
    <property type="entry name" value="aa-tRNA-synth_II/BPL/LPL"/>
</dbReference>
<dbReference type="CDD" id="cd04317">
    <property type="entry name" value="EcAspRS_like_N"/>
    <property type="match status" value="1"/>
</dbReference>
<dbReference type="InterPro" id="IPR002312">
    <property type="entry name" value="Asp/Asn-tRNA-synth_IIb"/>
</dbReference>
<dbReference type="AlphaFoldDB" id="A0A0C3BNL6"/>
<dbReference type="PRINTS" id="PR01042">
    <property type="entry name" value="TRNASYNTHASP"/>
</dbReference>
<dbReference type="InterPro" id="IPR004524">
    <property type="entry name" value="Asp-tRNA-ligase_1"/>
</dbReference>
<dbReference type="InterPro" id="IPR006195">
    <property type="entry name" value="aa-tRNA-synth_II"/>
</dbReference>
<keyword evidence="4" id="KW-0067">ATP-binding</keyword>
<accession>A0A0C3BNL6</accession>
<dbReference type="Gene3D" id="3.30.930.10">
    <property type="entry name" value="Bira Bifunctional Protein, Domain 2"/>
    <property type="match status" value="1"/>
</dbReference>
<evidence type="ECO:0000313" key="8">
    <source>
        <dbReference type="EMBL" id="KIM33669.1"/>
    </source>
</evidence>
<dbReference type="GO" id="GO:0006422">
    <property type="term" value="P:aspartyl-tRNA aminoacylation"/>
    <property type="evidence" value="ECO:0007669"/>
    <property type="project" value="TreeGrafter"/>
</dbReference>
<dbReference type="PANTHER" id="PTHR22594">
    <property type="entry name" value="ASPARTYL/LYSYL-TRNA SYNTHETASE"/>
    <property type="match status" value="1"/>
</dbReference>
<dbReference type="InterPro" id="IPR047089">
    <property type="entry name" value="Asp-tRNA-ligase_1_N"/>
</dbReference>
<evidence type="ECO:0000256" key="6">
    <source>
        <dbReference type="ARBA" id="ARBA00023146"/>
    </source>
</evidence>
<dbReference type="GO" id="GO:0004815">
    <property type="term" value="F:aspartate-tRNA ligase activity"/>
    <property type="evidence" value="ECO:0007669"/>
    <property type="project" value="TreeGrafter"/>
</dbReference>
<proteinExistence type="inferred from homology"/>
<dbReference type="OrthoDB" id="439710at2759"/>
<dbReference type="GO" id="GO:0005524">
    <property type="term" value="F:ATP binding"/>
    <property type="evidence" value="ECO:0007669"/>
    <property type="project" value="UniProtKB-KW"/>
</dbReference>
<evidence type="ECO:0000313" key="9">
    <source>
        <dbReference type="Proteomes" id="UP000054097"/>
    </source>
</evidence>
<keyword evidence="5" id="KW-0648">Protein biosynthesis</keyword>
<evidence type="ECO:0000256" key="1">
    <source>
        <dbReference type="ARBA" id="ARBA00006303"/>
    </source>
</evidence>
<dbReference type="InterPro" id="IPR004364">
    <property type="entry name" value="Aa-tRNA-synt_II"/>
</dbReference>
<dbReference type="HOGENOM" id="CLU_014330_4_0_1"/>
<name>A0A0C3BNL6_SERVB</name>
<evidence type="ECO:0000256" key="5">
    <source>
        <dbReference type="ARBA" id="ARBA00022917"/>
    </source>
</evidence>
<reference evidence="9" key="2">
    <citation type="submission" date="2015-01" db="EMBL/GenBank/DDBJ databases">
        <title>Evolutionary Origins and Diversification of the Mycorrhizal Mutualists.</title>
        <authorList>
            <consortium name="DOE Joint Genome Institute"/>
            <consortium name="Mycorrhizal Genomics Consortium"/>
            <person name="Kohler A."/>
            <person name="Kuo A."/>
            <person name="Nagy L.G."/>
            <person name="Floudas D."/>
            <person name="Copeland A."/>
            <person name="Barry K.W."/>
            <person name="Cichocki N."/>
            <person name="Veneault-Fourrey C."/>
            <person name="LaButti K."/>
            <person name="Lindquist E.A."/>
            <person name="Lipzen A."/>
            <person name="Lundell T."/>
            <person name="Morin E."/>
            <person name="Murat C."/>
            <person name="Riley R."/>
            <person name="Ohm R."/>
            <person name="Sun H."/>
            <person name="Tunlid A."/>
            <person name="Henrissat B."/>
            <person name="Grigoriev I.V."/>
            <person name="Hibbett D.S."/>
            <person name="Martin F."/>
        </authorList>
    </citation>
    <scope>NUCLEOTIDE SEQUENCE [LARGE SCALE GENOMIC DNA]</scope>
    <source>
        <strain evidence="9">MAFF 305830</strain>
    </source>
</reference>
<dbReference type="STRING" id="933852.A0A0C3BNL6"/>
<keyword evidence="9" id="KW-1185">Reference proteome</keyword>
<comment type="similarity">
    <text evidence="1">Belongs to the class-II aminoacyl-tRNA synthetase family. Type 1 subfamily.</text>
</comment>
<dbReference type="GO" id="GO:0005739">
    <property type="term" value="C:mitochondrion"/>
    <property type="evidence" value="ECO:0007669"/>
    <property type="project" value="TreeGrafter"/>
</dbReference>
<evidence type="ECO:0000259" key="7">
    <source>
        <dbReference type="PROSITE" id="PS50862"/>
    </source>
</evidence>
<keyword evidence="3" id="KW-0547">Nucleotide-binding</keyword>
<dbReference type="PANTHER" id="PTHR22594:SF5">
    <property type="entry name" value="ASPARTATE--TRNA LIGASE, MITOCHONDRIAL"/>
    <property type="match status" value="1"/>
</dbReference>
<dbReference type="InterPro" id="IPR012340">
    <property type="entry name" value="NA-bd_OB-fold"/>
</dbReference>
<dbReference type="Pfam" id="PF01336">
    <property type="entry name" value="tRNA_anti-codon"/>
    <property type="match status" value="1"/>
</dbReference>
<keyword evidence="2" id="KW-0436">Ligase</keyword>
<protein>
    <recommendedName>
        <fullName evidence="7">Aminoacyl-transfer RNA synthetases class-II family profile domain-containing protein</fullName>
    </recommendedName>
</protein>
<dbReference type="SUPFAM" id="SSF55681">
    <property type="entry name" value="Class II aaRS and biotin synthetases"/>
    <property type="match status" value="1"/>
</dbReference>
<dbReference type="Gene3D" id="3.30.1360.30">
    <property type="entry name" value="GAD-like domain"/>
    <property type="match status" value="1"/>
</dbReference>
<feature type="domain" description="Aminoacyl-transfer RNA synthetases class-II family profile" evidence="7">
    <location>
        <begin position="186"/>
        <end position="626"/>
    </location>
</feature>
<evidence type="ECO:0000256" key="4">
    <source>
        <dbReference type="ARBA" id="ARBA00022840"/>
    </source>
</evidence>
<dbReference type="HAMAP" id="MF_00044">
    <property type="entry name" value="Asp_tRNA_synth_type1"/>
    <property type="match status" value="1"/>
</dbReference>
<dbReference type="InterPro" id="IPR004365">
    <property type="entry name" value="NA-bd_OB_tRNA"/>
</dbReference>
<organism evidence="8 9">
    <name type="scientific">Serendipita vermifera MAFF 305830</name>
    <dbReference type="NCBI Taxonomy" id="933852"/>
    <lineage>
        <taxon>Eukaryota</taxon>
        <taxon>Fungi</taxon>
        <taxon>Dikarya</taxon>
        <taxon>Basidiomycota</taxon>
        <taxon>Agaricomycotina</taxon>
        <taxon>Agaricomycetes</taxon>
        <taxon>Sebacinales</taxon>
        <taxon>Serendipitaceae</taxon>
        <taxon>Serendipita</taxon>
    </lineage>
</organism>
<dbReference type="Proteomes" id="UP000054097">
    <property type="component" value="Unassembled WGS sequence"/>
</dbReference>
<reference evidence="8 9" key="1">
    <citation type="submission" date="2014-04" db="EMBL/GenBank/DDBJ databases">
        <authorList>
            <consortium name="DOE Joint Genome Institute"/>
            <person name="Kuo A."/>
            <person name="Zuccaro A."/>
            <person name="Kohler A."/>
            <person name="Nagy L.G."/>
            <person name="Floudas D."/>
            <person name="Copeland A."/>
            <person name="Barry K.W."/>
            <person name="Cichocki N."/>
            <person name="Veneault-Fourrey C."/>
            <person name="LaButti K."/>
            <person name="Lindquist E.A."/>
            <person name="Lipzen A."/>
            <person name="Lundell T."/>
            <person name="Morin E."/>
            <person name="Murat C."/>
            <person name="Sun H."/>
            <person name="Tunlid A."/>
            <person name="Henrissat B."/>
            <person name="Grigoriev I.V."/>
            <person name="Hibbett D.S."/>
            <person name="Martin F."/>
            <person name="Nordberg H.P."/>
            <person name="Cantor M.N."/>
            <person name="Hua S.X."/>
        </authorList>
    </citation>
    <scope>NUCLEOTIDE SEQUENCE [LARGE SCALE GENOMIC DNA]</scope>
    <source>
        <strain evidence="8 9">MAFF 305830</strain>
    </source>
</reference>
<evidence type="ECO:0000256" key="2">
    <source>
        <dbReference type="ARBA" id="ARBA00022598"/>
    </source>
</evidence>
<dbReference type="SUPFAM" id="SSF50249">
    <property type="entry name" value="Nucleic acid-binding proteins"/>
    <property type="match status" value="1"/>
</dbReference>
<gene>
    <name evidence="8" type="ORF">M408DRAFT_19917</name>
</gene>
<sequence length="655" mass="72260">MLLPKPGSTILRRWSSTLTAHLGRYRPRTHKCNELNESTIDSRVDLCGWLVNNRKVSKNLGFFVLQDAHGQVQLLARQSKASGNTEASGTVNVSTPNVLALLDSAPLQSVLQISGVVRRRLPSAITPGPTGAIEVAVDSVQILNPAKEKLPFSPNDEAALPAEEFRLRHRHLDLRRTKLSDNLRRRSEVAHNVRNFLHEQGFVEVETPMLLKSTPEGAREYLVPTRISKRTSSSEADASGQPAFYALSQSPQQPKQILISSGAVEKYFQFARCFRDEDGRADRQPEFTQIDLEMAWVSWGSSNNDAAATPTAPFSNWRIGGGEVRNVIEGIMRKIWAQDLEFPVMQYMHAMEYYGSDKPDLRWDKKLLDITYLLPAEARDHLSAAGTAVEALVIPASELDGRWDMLEQYRSPTVEIHKLEPGVDWKGGSQLFPQPTDGQGIQIPGTENGAALLIATRPIAAQGGWTSLGRVRAGLTPHFAPDPQAQKFLWVTEFPLFTRADEDKDFLAHGRWSSSHHPFTAPMVEDLPLLQQGGSALAKIRGQHYDLVLNGTEVAGGSVRVHDATLQEHIFENVLELTPNERAGFSELLEALRSGAPPHAGIAIGFDRLMAILCGERSIRNVVAFPKTAGGADLLFKSPTPVPAQTLELYGLRGM</sequence>
<keyword evidence="6" id="KW-0030">Aminoacyl-tRNA synthetase</keyword>
<dbReference type="InterPro" id="IPR004115">
    <property type="entry name" value="GAD-like_sf"/>
</dbReference>
<dbReference type="GO" id="GO:0003676">
    <property type="term" value="F:nucleic acid binding"/>
    <property type="evidence" value="ECO:0007669"/>
    <property type="project" value="InterPro"/>
</dbReference>
<dbReference type="EMBL" id="KN824278">
    <property type="protein sequence ID" value="KIM33669.1"/>
    <property type="molecule type" value="Genomic_DNA"/>
</dbReference>
<dbReference type="Gene3D" id="2.40.50.140">
    <property type="entry name" value="Nucleic acid-binding proteins"/>
    <property type="match status" value="1"/>
</dbReference>